<dbReference type="Gene3D" id="3.20.20.70">
    <property type="entry name" value="Aldolase class I"/>
    <property type="match status" value="1"/>
</dbReference>
<dbReference type="Proteomes" id="UP000011115">
    <property type="component" value="Unassembled WGS sequence"/>
</dbReference>
<reference evidence="6" key="1">
    <citation type="journal article" date="2011" name="Nature">
        <title>Genome sequence and analysis of the tuber crop potato.</title>
        <authorList>
            <consortium name="The Potato Genome Sequencing Consortium"/>
        </authorList>
    </citation>
    <scope>NUCLEOTIDE SEQUENCE [LARGE SCALE GENOMIC DNA]</scope>
    <source>
        <strain evidence="6">cv. DM1-3 516 R44</strain>
    </source>
</reference>
<dbReference type="eggNOG" id="KOG0134">
    <property type="taxonomic scope" value="Eukaryota"/>
</dbReference>
<dbReference type="PANTHER" id="PTHR22893">
    <property type="entry name" value="NADH OXIDOREDUCTASE-RELATED"/>
    <property type="match status" value="1"/>
</dbReference>
<protein>
    <submittedName>
        <fullName evidence="5">12-oxophytodienoate reductase 1</fullName>
    </submittedName>
</protein>
<dbReference type="AlphaFoldDB" id="M1CPK8"/>
<evidence type="ECO:0000256" key="1">
    <source>
        <dbReference type="ARBA" id="ARBA00022630"/>
    </source>
</evidence>
<proteinExistence type="predicted"/>
<dbReference type="EnsemblPlants" id="PGSC0003DMT400072012">
    <property type="protein sequence ID" value="PGSC0003DMT400072012"/>
    <property type="gene ID" value="PGSC0003DMG400028018"/>
</dbReference>
<dbReference type="SUPFAM" id="SSF51395">
    <property type="entry name" value="FMN-linked oxidoreductases"/>
    <property type="match status" value="1"/>
</dbReference>
<keyword evidence="3" id="KW-0521">NADP</keyword>
<dbReference type="InParanoid" id="M1CPK8"/>
<dbReference type="GO" id="GO:0016491">
    <property type="term" value="F:oxidoreductase activity"/>
    <property type="evidence" value="ECO:0007669"/>
    <property type="project" value="InterPro"/>
</dbReference>
<evidence type="ECO:0000256" key="3">
    <source>
        <dbReference type="ARBA" id="ARBA00022857"/>
    </source>
</evidence>
<reference evidence="5" key="2">
    <citation type="submission" date="2015-06" db="UniProtKB">
        <authorList>
            <consortium name="EnsemblPlants"/>
        </authorList>
    </citation>
    <scope>IDENTIFICATION</scope>
    <source>
        <strain evidence="5">DM1-3 516 R44</strain>
    </source>
</reference>
<keyword evidence="4" id="KW-0472">Membrane</keyword>
<accession>M1CPK8</accession>
<keyword evidence="2" id="KW-0288">FMN</keyword>
<dbReference type="HOGENOM" id="CLU_1771312_0_0_1"/>
<evidence type="ECO:0000256" key="4">
    <source>
        <dbReference type="SAM" id="Phobius"/>
    </source>
</evidence>
<feature type="transmembrane region" description="Helical" evidence="4">
    <location>
        <begin position="104"/>
        <end position="124"/>
    </location>
</feature>
<keyword evidence="4" id="KW-1133">Transmembrane helix</keyword>
<evidence type="ECO:0000313" key="5">
    <source>
        <dbReference type="EnsemblPlants" id="PGSC0003DMT400072012"/>
    </source>
</evidence>
<dbReference type="InterPro" id="IPR013785">
    <property type="entry name" value="Aldolase_TIM"/>
</dbReference>
<dbReference type="GO" id="GO:0010181">
    <property type="term" value="F:FMN binding"/>
    <property type="evidence" value="ECO:0007669"/>
    <property type="project" value="InterPro"/>
</dbReference>
<dbReference type="InterPro" id="IPR045247">
    <property type="entry name" value="Oye-like"/>
</dbReference>
<dbReference type="STRING" id="4113.M1CPK8"/>
<sequence>MKTPLQKVECLDSLVPMRKAFRGTFIVAGGYDREDGNKVVDEGRAGLVAYGCMFIANPDLPRRFELDAPLNKYSREAFYTSDPDVGYTDYPSIKYGMVMLRKHYIGYLLLMYKYMGLSATSYVFTNKVIYITINKDHLGLPQQGKES</sequence>
<keyword evidence="6" id="KW-1185">Reference proteome</keyword>
<dbReference type="PaxDb" id="4113-PGSC0003DMT400072012"/>
<evidence type="ECO:0000256" key="2">
    <source>
        <dbReference type="ARBA" id="ARBA00022643"/>
    </source>
</evidence>
<evidence type="ECO:0000313" key="6">
    <source>
        <dbReference type="Proteomes" id="UP000011115"/>
    </source>
</evidence>
<organism evidence="5 6">
    <name type="scientific">Solanum tuberosum</name>
    <name type="common">Potato</name>
    <dbReference type="NCBI Taxonomy" id="4113"/>
    <lineage>
        <taxon>Eukaryota</taxon>
        <taxon>Viridiplantae</taxon>
        <taxon>Streptophyta</taxon>
        <taxon>Embryophyta</taxon>
        <taxon>Tracheophyta</taxon>
        <taxon>Spermatophyta</taxon>
        <taxon>Magnoliopsida</taxon>
        <taxon>eudicotyledons</taxon>
        <taxon>Gunneridae</taxon>
        <taxon>Pentapetalae</taxon>
        <taxon>asterids</taxon>
        <taxon>lamiids</taxon>
        <taxon>Solanales</taxon>
        <taxon>Solanaceae</taxon>
        <taxon>Solanoideae</taxon>
        <taxon>Solaneae</taxon>
        <taxon>Solanum</taxon>
    </lineage>
</organism>
<dbReference type="Gramene" id="PGSC0003DMT400072012">
    <property type="protein sequence ID" value="PGSC0003DMT400072012"/>
    <property type="gene ID" value="PGSC0003DMG400028018"/>
</dbReference>
<name>M1CPK8_SOLTU</name>
<keyword evidence="1" id="KW-0285">Flavoprotein</keyword>
<keyword evidence="4" id="KW-0812">Transmembrane</keyword>
<dbReference type="PANTHER" id="PTHR22893:SF136">
    <property type="entry name" value="NADH:FLAVIN OXIDOREDUCTASE_NADH OXIDASE N-TERMINAL DOMAIN-CONTAINING PROTEIN"/>
    <property type="match status" value="1"/>
</dbReference>